<feature type="domain" description="Phytocyanin" evidence="1">
    <location>
        <begin position="1"/>
        <end position="72"/>
    </location>
</feature>
<evidence type="ECO:0000313" key="3">
    <source>
        <dbReference type="Proteomes" id="UP001177140"/>
    </source>
</evidence>
<dbReference type="AlphaFoldDB" id="A0AA41SFA8"/>
<dbReference type="InterPro" id="IPR003245">
    <property type="entry name" value="Phytocyanin_dom"/>
</dbReference>
<proteinExistence type="predicted"/>
<protein>
    <recommendedName>
        <fullName evidence="1">Phytocyanin domain-containing protein</fullName>
    </recommendedName>
</protein>
<evidence type="ECO:0000313" key="2">
    <source>
        <dbReference type="EMBL" id="MCL7038514.1"/>
    </source>
</evidence>
<accession>A0AA41SFA8</accession>
<feature type="non-terminal residue" evidence="2">
    <location>
        <position position="1"/>
    </location>
</feature>
<dbReference type="PROSITE" id="PS51485">
    <property type="entry name" value="PHYTOCYANIN"/>
    <property type="match status" value="1"/>
</dbReference>
<evidence type="ECO:0000259" key="1">
    <source>
        <dbReference type="PROSITE" id="PS51485"/>
    </source>
</evidence>
<sequence length="115" mass="12647">WAYDEPRINRQLLSVFEVNKTDYDSCSTDHPLYNISRGGGRDVFKLKHSRPYYFSGGSFCWQSMKLTVFVQERPPPPAEAPSTVSSASLSASLPGVFAIVAVASAALASTAEAWW</sequence>
<keyword evidence="3" id="KW-1185">Reference proteome</keyword>
<comment type="caution">
    <text evidence="2">The sequence shown here is derived from an EMBL/GenBank/DDBJ whole genome shotgun (WGS) entry which is preliminary data.</text>
</comment>
<dbReference type="Gene3D" id="2.60.40.420">
    <property type="entry name" value="Cupredoxins - blue copper proteins"/>
    <property type="match status" value="1"/>
</dbReference>
<organism evidence="2 3">
    <name type="scientific">Papaver nudicaule</name>
    <name type="common">Iceland poppy</name>
    <dbReference type="NCBI Taxonomy" id="74823"/>
    <lineage>
        <taxon>Eukaryota</taxon>
        <taxon>Viridiplantae</taxon>
        <taxon>Streptophyta</taxon>
        <taxon>Embryophyta</taxon>
        <taxon>Tracheophyta</taxon>
        <taxon>Spermatophyta</taxon>
        <taxon>Magnoliopsida</taxon>
        <taxon>Ranunculales</taxon>
        <taxon>Papaveraceae</taxon>
        <taxon>Papaveroideae</taxon>
        <taxon>Papaver</taxon>
    </lineage>
</organism>
<gene>
    <name evidence="2" type="ORF">MKW94_013994</name>
</gene>
<dbReference type="SUPFAM" id="SSF49503">
    <property type="entry name" value="Cupredoxins"/>
    <property type="match status" value="1"/>
</dbReference>
<dbReference type="GO" id="GO:0009055">
    <property type="term" value="F:electron transfer activity"/>
    <property type="evidence" value="ECO:0007669"/>
    <property type="project" value="InterPro"/>
</dbReference>
<name>A0AA41SFA8_PAPNU</name>
<dbReference type="Pfam" id="PF02298">
    <property type="entry name" value="Cu_bind_like"/>
    <property type="match status" value="1"/>
</dbReference>
<reference evidence="2" key="1">
    <citation type="submission" date="2022-03" db="EMBL/GenBank/DDBJ databases">
        <title>A functionally conserved STORR gene fusion in Papaver species that diverged 16.8 million years ago.</title>
        <authorList>
            <person name="Catania T."/>
        </authorList>
    </citation>
    <scope>NUCLEOTIDE SEQUENCE</scope>
    <source>
        <strain evidence="2">S-191538</strain>
    </source>
</reference>
<dbReference type="EMBL" id="JAJJMA010191360">
    <property type="protein sequence ID" value="MCL7038514.1"/>
    <property type="molecule type" value="Genomic_DNA"/>
</dbReference>
<dbReference type="InterPro" id="IPR008972">
    <property type="entry name" value="Cupredoxin"/>
</dbReference>
<dbReference type="Proteomes" id="UP001177140">
    <property type="component" value="Unassembled WGS sequence"/>
</dbReference>